<reference evidence="2 3" key="1">
    <citation type="journal article" date="2016" name="Front. Microbiol.">
        <title>Fuerstia marisgermanicae gen. nov., sp. nov., an Unusual Member of the Phylum Planctomycetes from the German Wadden Sea.</title>
        <authorList>
            <person name="Kohn T."/>
            <person name="Heuer A."/>
            <person name="Jogler M."/>
            <person name="Vollmers J."/>
            <person name="Boedeker C."/>
            <person name="Bunk B."/>
            <person name="Rast P."/>
            <person name="Borchert D."/>
            <person name="Glockner I."/>
            <person name="Freese H.M."/>
            <person name="Klenk H.P."/>
            <person name="Overmann J."/>
            <person name="Kaster A.K."/>
            <person name="Rohde M."/>
            <person name="Wiegand S."/>
            <person name="Jogler C."/>
        </authorList>
    </citation>
    <scope>NUCLEOTIDE SEQUENCE [LARGE SCALE GENOMIC DNA]</scope>
    <source>
        <strain evidence="2 3">NH11</strain>
    </source>
</reference>
<evidence type="ECO:0000313" key="2">
    <source>
        <dbReference type="EMBL" id="APZ95254.1"/>
    </source>
</evidence>
<feature type="signal peptide" evidence="1">
    <location>
        <begin position="1"/>
        <end position="23"/>
    </location>
</feature>
<dbReference type="InterPro" id="IPR019734">
    <property type="entry name" value="TPR_rpt"/>
</dbReference>
<dbReference type="EMBL" id="CP017641">
    <property type="protein sequence ID" value="APZ95254.1"/>
    <property type="molecule type" value="Genomic_DNA"/>
</dbReference>
<accession>A0A1P8WMH9</accession>
<dbReference type="KEGG" id="fmr:Fuma_04910"/>
<feature type="chain" id="PRO_5013088868" evidence="1">
    <location>
        <begin position="24"/>
        <end position="350"/>
    </location>
</feature>
<evidence type="ECO:0000313" key="3">
    <source>
        <dbReference type="Proteomes" id="UP000187735"/>
    </source>
</evidence>
<gene>
    <name evidence="2" type="ORF">Fuma_04910</name>
</gene>
<dbReference type="Proteomes" id="UP000187735">
    <property type="component" value="Chromosome"/>
</dbReference>
<dbReference type="AlphaFoldDB" id="A0A1P8WMH9"/>
<keyword evidence="1" id="KW-0732">Signal</keyword>
<dbReference type="SUPFAM" id="SSF48452">
    <property type="entry name" value="TPR-like"/>
    <property type="match status" value="1"/>
</dbReference>
<dbReference type="InterPro" id="IPR011990">
    <property type="entry name" value="TPR-like_helical_dom_sf"/>
</dbReference>
<evidence type="ECO:0000256" key="1">
    <source>
        <dbReference type="SAM" id="SignalP"/>
    </source>
</evidence>
<dbReference type="Pfam" id="PF13174">
    <property type="entry name" value="TPR_6"/>
    <property type="match status" value="1"/>
</dbReference>
<dbReference type="RefSeq" id="WP_145944357.1">
    <property type="nucleotide sequence ID" value="NZ_CP017641.1"/>
</dbReference>
<sequence precursor="true">MKIQPLHLTAVAALLISLPSANAVDSATRRSDNVTLRGKFTTMDPTKIVIERSNGGDVTVAVSNLKVVRFDGEPLNLNQARSNERSGGLEKALSIIQEVSRSGVSDKRLKTELQFLTARIMGKQALADPTKAAAAQEVLQKFRTENKTNFRYLEATLLLASVQSAAGAVDEAKTLLQEVQQAPVTGYQLQAGVDLGRLLLQAGDAAGAQAAFDSVIQKSQGDESAAGALYDSMLGKAACLQLQNSVDEAIAILEDVISKSPASETRTLAEAWVRKGDCLRQKNETKAALMAYLHVDVLYPGEPAQHAEALARLTELWGPTGHEDRAIEASARLTERYPNSPWAKKGGAGG</sequence>
<proteinExistence type="predicted"/>
<dbReference type="Gene3D" id="1.25.40.10">
    <property type="entry name" value="Tetratricopeptide repeat domain"/>
    <property type="match status" value="2"/>
</dbReference>
<dbReference type="OrthoDB" id="251560at2"/>
<organism evidence="2 3">
    <name type="scientific">Fuerstiella marisgermanici</name>
    <dbReference type="NCBI Taxonomy" id="1891926"/>
    <lineage>
        <taxon>Bacteria</taxon>
        <taxon>Pseudomonadati</taxon>
        <taxon>Planctomycetota</taxon>
        <taxon>Planctomycetia</taxon>
        <taxon>Planctomycetales</taxon>
        <taxon>Planctomycetaceae</taxon>
        <taxon>Fuerstiella</taxon>
    </lineage>
</organism>
<dbReference type="STRING" id="1891926.Fuma_04910"/>
<keyword evidence="3" id="KW-1185">Reference proteome</keyword>
<protein>
    <submittedName>
        <fullName evidence="2">Tol-pal system protein</fullName>
    </submittedName>
</protein>
<name>A0A1P8WMH9_9PLAN</name>